<dbReference type="RefSeq" id="WP_154724978.1">
    <property type="nucleotide sequence ID" value="NZ_CBTK010000267.1"/>
</dbReference>
<keyword evidence="8" id="KW-0547">Nucleotide-binding</keyword>
<keyword evidence="9" id="KW-0418">Kinase</keyword>
<sequence length="755" mass="82737">MAALIRRWAHRPIHLLALLQRLASGQGLVPALALLGLLLVILVLMGRATTNSAQFGRMYFWLLLSGAVGLGALAVLIFYNLVSLISLYRRKVPGARLTLRLAGIFALLAIIPVALVYGFSLHFLQRGIDSWFNVDVDRGLDNALELSRTALDLQMREVLKQTGRIADAVADSDGEQAARRLNEWIDLSEASELTLFGRSGRIIATAAADPMLIVPDPPPDTVVLQARQGRDYVGLEPIRDAGFHIRAVVRLATPGKEERLLQALFPVTDRLSLLADAVQAAFDSYKELIFLRAPLKASFTLTLSLALLLAVLAAFWAAFHTARRLVQPLRALAEGTEAVAVGQFDKQLPGAGGDELGFLAQSFNQMTRNLAQARDAAQRSQELVESQRAYLETVLARLSSGVITLDQVGRLQTCNAAASQILGVDLTVFIGADSERIATAQPVLQDFIEAIGPQMSAVGDWRQEIAWFGGAGRRILMCRGSSLPDTVGLRGGHVIVFDDITNLMRVERDAAWAEVARRLAHEIKNPLTPIQLAAERIRHKYLKQLDEEQGKILDRGTHTIIQQVQAMKEMVDAFNEYARPPRLQLALLDLNEFVAEVLYLYRDYPAGVEIKLDLAHETLMINADKGRLRQLLHNLVKNAIEAIRDGHGSTLWIGSRREHAAGADCVELSIRDDGPGFPNTLLDKAFEPYVTTKPKGTGLGLAIVKKIVEEHGGWIQLESPVEGGARIAIRLPLLHDNPESPAVPAVPLNTDKETG</sequence>
<evidence type="ECO:0000256" key="14">
    <source>
        <dbReference type="SAM" id="Phobius"/>
    </source>
</evidence>
<dbReference type="OrthoDB" id="1931120at2"/>
<dbReference type="InterPro" id="IPR045671">
    <property type="entry name" value="NtrY-like_N"/>
</dbReference>
<comment type="catalytic activity">
    <reaction evidence="1">
        <text>ATP + protein L-histidine = ADP + protein N-phospho-L-histidine.</text>
        <dbReference type="EC" id="2.7.13.3"/>
    </reaction>
</comment>
<dbReference type="Pfam" id="PF00512">
    <property type="entry name" value="HisKA"/>
    <property type="match status" value="1"/>
</dbReference>
<dbReference type="AlphaFoldDB" id="A0A7U7GEB1"/>
<feature type="transmembrane region" description="Helical" evidence="14">
    <location>
        <begin position="58"/>
        <end position="81"/>
    </location>
</feature>
<dbReference type="PROSITE" id="PS50109">
    <property type="entry name" value="HIS_KIN"/>
    <property type="match status" value="1"/>
</dbReference>
<dbReference type="InterPro" id="IPR036097">
    <property type="entry name" value="HisK_dim/P_sf"/>
</dbReference>
<evidence type="ECO:0000313" key="19">
    <source>
        <dbReference type="Proteomes" id="UP000019184"/>
    </source>
</evidence>
<dbReference type="PANTHER" id="PTHR43065">
    <property type="entry name" value="SENSOR HISTIDINE KINASE"/>
    <property type="match status" value="1"/>
</dbReference>
<keyword evidence="6" id="KW-0808">Transferase</keyword>
<dbReference type="InterPro" id="IPR005467">
    <property type="entry name" value="His_kinase_dom"/>
</dbReference>
<evidence type="ECO:0000313" key="18">
    <source>
        <dbReference type="EMBL" id="CDH46544.1"/>
    </source>
</evidence>
<keyword evidence="13 14" id="KW-0472">Membrane</keyword>
<evidence type="ECO:0000256" key="9">
    <source>
        <dbReference type="ARBA" id="ARBA00022777"/>
    </source>
</evidence>
<evidence type="ECO:0000259" key="16">
    <source>
        <dbReference type="PROSITE" id="PS50112"/>
    </source>
</evidence>
<dbReference type="InterPro" id="IPR000014">
    <property type="entry name" value="PAS"/>
</dbReference>
<proteinExistence type="predicted"/>
<keyword evidence="4" id="KW-1003">Cell membrane</keyword>
<dbReference type="EC" id="2.7.13.3" evidence="3"/>
<evidence type="ECO:0000256" key="2">
    <source>
        <dbReference type="ARBA" id="ARBA00004651"/>
    </source>
</evidence>
<gene>
    <name evidence="18" type="ORF">BN874_510015</name>
</gene>
<dbReference type="Gene3D" id="1.10.287.130">
    <property type="match status" value="1"/>
</dbReference>
<protein>
    <recommendedName>
        <fullName evidence="3">histidine kinase</fullName>
        <ecNumber evidence="3">2.7.13.3</ecNumber>
    </recommendedName>
</protein>
<organism evidence="18 19">
    <name type="scientific">Candidatus Contendobacter odensis Run_B_J11</name>
    <dbReference type="NCBI Taxonomy" id="1400861"/>
    <lineage>
        <taxon>Bacteria</taxon>
        <taxon>Pseudomonadati</taxon>
        <taxon>Pseudomonadota</taxon>
        <taxon>Gammaproteobacteria</taxon>
        <taxon>Candidatus Competibacteraceae</taxon>
        <taxon>Candidatus Contendibacter</taxon>
    </lineage>
</organism>
<dbReference type="CDD" id="cd00082">
    <property type="entry name" value="HisKA"/>
    <property type="match status" value="1"/>
</dbReference>
<dbReference type="GO" id="GO:0005886">
    <property type="term" value="C:plasma membrane"/>
    <property type="evidence" value="ECO:0007669"/>
    <property type="project" value="UniProtKB-SubCell"/>
</dbReference>
<keyword evidence="7 14" id="KW-0812">Transmembrane</keyword>
<dbReference type="InterPro" id="IPR004358">
    <property type="entry name" value="Sig_transdc_His_kin-like_C"/>
</dbReference>
<dbReference type="Gene3D" id="6.10.340.10">
    <property type="match status" value="1"/>
</dbReference>
<dbReference type="PRINTS" id="PR00344">
    <property type="entry name" value="BCTRLSENSOR"/>
</dbReference>
<dbReference type="InterPro" id="IPR036890">
    <property type="entry name" value="HATPase_C_sf"/>
</dbReference>
<evidence type="ECO:0000256" key="11">
    <source>
        <dbReference type="ARBA" id="ARBA00022989"/>
    </source>
</evidence>
<dbReference type="InterPro" id="IPR035965">
    <property type="entry name" value="PAS-like_dom_sf"/>
</dbReference>
<keyword evidence="11 14" id="KW-1133">Transmembrane helix</keyword>
<dbReference type="CDD" id="cd06225">
    <property type="entry name" value="HAMP"/>
    <property type="match status" value="1"/>
</dbReference>
<dbReference type="GO" id="GO:0005524">
    <property type="term" value="F:ATP binding"/>
    <property type="evidence" value="ECO:0007669"/>
    <property type="project" value="UniProtKB-KW"/>
</dbReference>
<dbReference type="SUPFAM" id="SSF47384">
    <property type="entry name" value="Homodimeric domain of signal transducing histidine kinase"/>
    <property type="match status" value="1"/>
</dbReference>
<dbReference type="InterPro" id="IPR017232">
    <property type="entry name" value="NtrY"/>
</dbReference>
<feature type="transmembrane region" description="Helical" evidence="14">
    <location>
        <begin position="28"/>
        <end position="46"/>
    </location>
</feature>
<evidence type="ECO:0000256" key="5">
    <source>
        <dbReference type="ARBA" id="ARBA00022553"/>
    </source>
</evidence>
<evidence type="ECO:0000256" key="6">
    <source>
        <dbReference type="ARBA" id="ARBA00022679"/>
    </source>
</evidence>
<evidence type="ECO:0000256" key="12">
    <source>
        <dbReference type="ARBA" id="ARBA00023012"/>
    </source>
</evidence>
<evidence type="ECO:0000256" key="3">
    <source>
        <dbReference type="ARBA" id="ARBA00012438"/>
    </source>
</evidence>
<dbReference type="SUPFAM" id="SSF55874">
    <property type="entry name" value="ATPase domain of HSP90 chaperone/DNA topoisomerase II/histidine kinase"/>
    <property type="match status" value="1"/>
</dbReference>
<feature type="transmembrane region" description="Helical" evidence="14">
    <location>
        <begin position="101"/>
        <end position="124"/>
    </location>
</feature>
<dbReference type="PROSITE" id="PS50885">
    <property type="entry name" value="HAMP"/>
    <property type="match status" value="1"/>
</dbReference>
<comment type="caution">
    <text evidence="18">The sequence shown here is derived from an EMBL/GenBank/DDBJ whole genome shotgun (WGS) entry which is preliminary data.</text>
</comment>
<dbReference type="SUPFAM" id="SSF158472">
    <property type="entry name" value="HAMP domain-like"/>
    <property type="match status" value="1"/>
</dbReference>
<dbReference type="Pfam" id="PF02518">
    <property type="entry name" value="HATPase_c"/>
    <property type="match status" value="1"/>
</dbReference>
<dbReference type="InterPro" id="IPR003660">
    <property type="entry name" value="HAMP_dom"/>
</dbReference>
<dbReference type="EMBL" id="CBTK010000267">
    <property type="protein sequence ID" value="CDH46544.1"/>
    <property type="molecule type" value="Genomic_DNA"/>
</dbReference>
<dbReference type="InterPro" id="IPR003594">
    <property type="entry name" value="HATPase_dom"/>
</dbReference>
<evidence type="ECO:0000256" key="4">
    <source>
        <dbReference type="ARBA" id="ARBA00022475"/>
    </source>
</evidence>
<evidence type="ECO:0000259" key="15">
    <source>
        <dbReference type="PROSITE" id="PS50109"/>
    </source>
</evidence>
<feature type="transmembrane region" description="Helical" evidence="14">
    <location>
        <begin position="299"/>
        <end position="319"/>
    </location>
</feature>
<dbReference type="PROSITE" id="PS50112">
    <property type="entry name" value="PAS"/>
    <property type="match status" value="1"/>
</dbReference>
<dbReference type="Gene3D" id="3.30.565.10">
    <property type="entry name" value="Histidine kinase-like ATPase, C-terminal domain"/>
    <property type="match status" value="1"/>
</dbReference>
<evidence type="ECO:0000256" key="7">
    <source>
        <dbReference type="ARBA" id="ARBA00022692"/>
    </source>
</evidence>
<evidence type="ECO:0000259" key="17">
    <source>
        <dbReference type="PROSITE" id="PS50885"/>
    </source>
</evidence>
<evidence type="ECO:0000256" key="1">
    <source>
        <dbReference type="ARBA" id="ARBA00000085"/>
    </source>
</evidence>
<accession>A0A7U7GEB1</accession>
<dbReference type="SMART" id="SM00387">
    <property type="entry name" value="HATPase_c"/>
    <property type="match status" value="1"/>
</dbReference>
<feature type="domain" description="Histidine kinase" evidence="15">
    <location>
        <begin position="518"/>
        <end position="735"/>
    </location>
</feature>
<feature type="domain" description="HAMP" evidence="17">
    <location>
        <begin position="323"/>
        <end position="375"/>
    </location>
</feature>
<dbReference type="Pfam" id="PF00672">
    <property type="entry name" value="HAMP"/>
    <property type="match status" value="1"/>
</dbReference>
<name>A0A7U7GEB1_9GAMM</name>
<dbReference type="PANTHER" id="PTHR43065:SF10">
    <property type="entry name" value="PEROXIDE STRESS-ACTIVATED HISTIDINE KINASE MAK3"/>
    <property type="match status" value="1"/>
</dbReference>
<dbReference type="SMART" id="SM00304">
    <property type="entry name" value="HAMP"/>
    <property type="match status" value="1"/>
</dbReference>
<dbReference type="SMART" id="SM00388">
    <property type="entry name" value="HisKA"/>
    <property type="match status" value="1"/>
</dbReference>
<comment type="subcellular location">
    <subcellularLocation>
        <location evidence="2">Cell membrane</location>
        <topology evidence="2">Multi-pass membrane protein</topology>
    </subcellularLocation>
</comment>
<evidence type="ECO:0000256" key="10">
    <source>
        <dbReference type="ARBA" id="ARBA00022840"/>
    </source>
</evidence>
<dbReference type="Proteomes" id="UP000019184">
    <property type="component" value="Unassembled WGS sequence"/>
</dbReference>
<keyword evidence="12" id="KW-0902">Two-component regulatory system</keyword>
<dbReference type="InterPro" id="IPR003661">
    <property type="entry name" value="HisK_dim/P_dom"/>
</dbReference>
<keyword evidence="5" id="KW-0597">Phosphoprotein</keyword>
<dbReference type="PIRSF" id="PIRSF037532">
    <property type="entry name" value="STHK_NtrY"/>
    <property type="match status" value="1"/>
</dbReference>
<evidence type="ECO:0000256" key="8">
    <source>
        <dbReference type="ARBA" id="ARBA00022741"/>
    </source>
</evidence>
<feature type="domain" description="PAS" evidence="16">
    <location>
        <begin position="387"/>
        <end position="431"/>
    </location>
</feature>
<dbReference type="SUPFAM" id="SSF55785">
    <property type="entry name" value="PYP-like sensor domain (PAS domain)"/>
    <property type="match status" value="1"/>
</dbReference>
<dbReference type="GO" id="GO:0000155">
    <property type="term" value="F:phosphorelay sensor kinase activity"/>
    <property type="evidence" value="ECO:0007669"/>
    <property type="project" value="InterPro"/>
</dbReference>
<keyword evidence="10 18" id="KW-0067">ATP-binding</keyword>
<dbReference type="Gene3D" id="3.30.450.20">
    <property type="entry name" value="PAS domain"/>
    <property type="match status" value="1"/>
</dbReference>
<reference evidence="18 19" key="1">
    <citation type="journal article" date="2014" name="ISME J.">
        <title>Candidatus Competibacter-lineage genomes retrieved from metagenomes reveal functional metabolic diversity.</title>
        <authorList>
            <person name="McIlroy S.J."/>
            <person name="Albertsen M."/>
            <person name="Andresen E.K."/>
            <person name="Saunders A.M."/>
            <person name="Kristiansen R."/>
            <person name="Stokholm-Bjerregaard M."/>
            <person name="Nielsen K.L."/>
            <person name="Nielsen P.H."/>
        </authorList>
    </citation>
    <scope>NUCLEOTIDE SEQUENCE [LARGE SCALE GENOMIC DNA]</scope>
    <source>
        <strain evidence="18 19">Run_B_J11</strain>
    </source>
</reference>
<evidence type="ECO:0000256" key="13">
    <source>
        <dbReference type="ARBA" id="ARBA00023136"/>
    </source>
</evidence>
<keyword evidence="19" id="KW-1185">Reference proteome</keyword>
<dbReference type="Pfam" id="PF19312">
    <property type="entry name" value="NtrY_N"/>
    <property type="match status" value="1"/>
</dbReference>